<dbReference type="SUPFAM" id="SSF53187">
    <property type="entry name" value="Zn-dependent exopeptidases"/>
    <property type="match status" value="1"/>
</dbReference>
<dbReference type="GO" id="GO:0016811">
    <property type="term" value="F:hydrolase activity, acting on carbon-nitrogen (but not peptide) bonds, in linear amides"/>
    <property type="evidence" value="ECO:0000318"/>
    <property type="project" value="GO_Central"/>
</dbReference>
<protein>
    <recommendedName>
        <fullName evidence="10">Aspartoacylase</fullName>
        <ecNumber evidence="9">3.5.1.15</ecNumber>
    </recommendedName>
    <alternativeName>
        <fullName evidence="11">Aminoacylase-2</fullName>
    </alternativeName>
</protein>
<dbReference type="FunFam" id="2.20.25.160:FF:000001">
    <property type="entry name" value="Aspartoacylase"/>
    <property type="match status" value="1"/>
</dbReference>
<dbReference type="InterPro" id="IPR016708">
    <property type="entry name" value="Aspartoacylase"/>
</dbReference>
<dbReference type="eggNOG" id="ENOG502QRAK">
    <property type="taxonomic scope" value="Eukaryota"/>
</dbReference>
<dbReference type="STRING" id="7918.ENSLOCP00000004324"/>
<keyword evidence="7 14" id="KW-0862">Zinc</keyword>
<dbReference type="InterPro" id="IPR055438">
    <property type="entry name" value="AstE_AspA_cat"/>
</dbReference>
<dbReference type="InterPro" id="IPR007036">
    <property type="entry name" value="Aste_AspA_hybrid_dom"/>
</dbReference>
<sequence length="322" mass="36307">MTSCHRGAKGLSRAERVAIFGGSHGNEMSGVTLVKLWLENGVEIRRRGVEVTPFIANPRAVETCTRYIDSDLNRAFTTENLRAPHCEDLPYEVRRAQEINQIFGPKGSQDAYDVIFDLHNTTSNMGGTVILESTQDDFNLQMVHYIQSAIAPASCSVLVNDHPVLKYATTRSVAKHALGLEVGPQPQGVVRGDILEIMRKILKHALDFIELFNGGMEFPPCTVDVYRVSERVDYPRDECGNISGLVHPDLQDRDWEPLNPGEPIFQMFDGRTMLYEGDSTVYPTFINEAAYYEKRQAFVTTRKDQLESSKELLHQTSINRRL</sequence>
<dbReference type="HOGENOM" id="CLU_083292_0_0_1"/>
<evidence type="ECO:0000256" key="3">
    <source>
        <dbReference type="ARBA" id="ARBA00006173"/>
    </source>
</evidence>
<evidence type="ECO:0000256" key="12">
    <source>
        <dbReference type="PIRSR" id="PIRSR018001-1"/>
    </source>
</evidence>
<dbReference type="InParanoid" id="W5M7G6"/>
<feature type="domain" description="AstE/AspA barrel-sandwich hybrid" evidence="15">
    <location>
        <begin position="222"/>
        <end position="303"/>
    </location>
</feature>
<dbReference type="Ensembl" id="ENSLOCT00000004333.1">
    <property type="protein sequence ID" value="ENSLOCP00000004324.1"/>
    <property type="gene ID" value="ENSLOCG00000003642.1"/>
</dbReference>
<keyword evidence="8" id="KW-0539">Nucleus</keyword>
<dbReference type="NCBIfam" id="NF002601">
    <property type="entry name" value="PRK02259.1"/>
    <property type="match status" value="1"/>
</dbReference>
<reference evidence="17" key="2">
    <citation type="submission" date="2025-08" db="UniProtKB">
        <authorList>
            <consortium name="Ensembl"/>
        </authorList>
    </citation>
    <scope>IDENTIFICATION</scope>
</reference>
<evidence type="ECO:0000256" key="10">
    <source>
        <dbReference type="ARBA" id="ARBA00040105"/>
    </source>
</evidence>
<dbReference type="FunFam" id="3.40.630.10:FF:000025">
    <property type="entry name" value="aspartoacylase"/>
    <property type="match status" value="1"/>
</dbReference>
<dbReference type="Bgee" id="ENSLOCG00000003642">
    <property type="expression patterns" value="Expressed in intestine and 12 other cell types or tissues"/>
</dbReference>
<evidence type="ECO:0000256" key="4">
    <source>
        <dbReference type="ARBA" id="ARBA00022490"/>
    </source>
</evidence>
<feature type="active site" description="Proton donor/acceptor" evidence="12">
    <location>
        <position position="181"/>
    </location>
</feature>
<dbReference type="GeneTree" id="ENSGT00390000001189"/>
<evidence type="ECO:0000256" key="11">
    <source>
        <dbReference type="ARBA" id="ARBA00042829"/>
    </source>
</evidence>
<evidence type="ECO:0000256" key="9">
    <source>
        <dbReference type="ARBA" id="ARBA00039016"/>
    </source>
</evidence>
<name>W5M7G6_LEPOC</name>
<evidence type="ECO:0000259" key="15">
    <source>
        <dbReference type="Pfam" id="PF04952"/>
    </source>
</evidence>
<feature type="binding site" evidence="14">
    <location>
        <position position="27"/>
    </location>
    <ligand>
        <name>Zn(2+)</name>
        <dbReference type="ChEBI" id="CHEBI:29105"/>
    </ligand>
</feature>
<dbReference type="Pfam" id="PF24827">
    <property type="entry name" value="AstE_AspA_cat"/>
    <property type="match status" value="1"/>
</dbReference>
<evidence type="ECO:0000256" key="1">
    <source>
        <dbReference type="ARBA" id="ARBA00004123"/>
    </source>
</evidence>
<keyword evidence="18" id="KW-1185">Reference proteome</keyword>
<evidence type="ECO:0000313" key="18">
    <source>
        <dbReference type="Proteomes" id="UP000018468"/>
    </source>
</evidence>
<evidence type="ECO:0000256" key="2">
    <source>
        <dbReference type="ARBA" id="ARBA00004496"/>
    </source>
</evidence>
<comment type="subcellular location">
    <subcellularLocation>
        <location evidence="2">Cytoplasm</location>
    </subcellularLocation>
    <subcellularLocation>
        <location evidence="1">Nucleus</location>
    </subcellularLocation>
</comment>
<dbReference type="GO" id="GO:0046872">
    <property type="term" value="F:metal ion binding"/>
    <property type="evidence" value="ECO:0007669"/>
    <property type="project" value="UniProtKB-KW"/>
</dbReference>
<reference evidence="17" key="3">
    <citation type="submission" date="2025-09" db="UniProtKB">
        <authorList>
            <consortium name="Ensembl"/>
        </authorList>
    </citation>
    <scope>IDENTIFICATION</scope>
</reference>
<feature type="binding site" evidence="13">
    <location>
        <position position="181"/>
    </location>
    <ligand>
        <name>N-acetyl-L-aspartate</name>
        <dbReference type="ChEBI" id="CHEBI:16953"/>
    </ligand>
</feature>
<dbReference type="Pfam" id="PF04952">
    <property type="entry name" value="AstE_AspA_hybrid"/>
    <property type="match status" value="1"/>
</dbReference>
<evidence type="ECO:0000256" key="14">
    <source>
        <dbReference type="PIRSR" id="PIRSR018001-3"/>
    </source>
</evidence>
<evidence type="ECO:0000259" key="16">
    <source>
        <dbReference type="Pfam" id="PF24827"/>
    </source>
</evidence>
<feature type="domain" description="Succinylglutamate desuccinylase/Aspartoacylase catalytic" evidence="16">
    <location>
        <begin position="15"/>
        <end position="209"/>
    </location>
</feature>
<dbReference type="AlphaFoldDB" id="W5M7G6"/>
<dbReference type="GO" id="GO:0005634">
    <property type="term" value="C:nucleus"/>
    <property type="evidence" value="ECO:0007669"/>
    <property type="project" value="UniProtKB-SubCell"/>
</dbReference>
<feature type="binding site" evidence="13">
    <location>
        <begin position="73"/>
        <end position="74"/>
    </location>
    <ligand>
        <name>substrate</name>
    </ligand>
</feature>
<evidence type="ECO:0000256" key="13">
    <source>
        <dbReference type="PIRSR" id="PIRSR018001-2"/>
    </source>
</evidence>
<proteinExistence type="inferred from homology"/>
<dbReference type="OMA" id="THGNEIN"/>
<dbReference type="GO" id="GO:0005829">
    <property type="term" value="C:cytosol"/>
    <property type="evidence" value="ECO:0000318"/>
    <property type="project" value="GO_Central"/>
</dbReference>
<feature type="binding site" evidence="14">
    <location>
        <position position="24"/>
    </location>
    <ligand>
        <name>Zn(2+)</name>
        <dbReference type="ChEBI" id="CHEBI:29105"/>
    </ligand>
</feature>
<dbReference type="PANTHER" id="PTHR15162">
    <property type="entry name" value="ASPARTOACYLASE"/>
    <property type="match status" value="1"/>
</dbReference>
<dbReference type="GO" id="GO:0019807">
    <property type="term" value="F:aspartoacylase activity"/>
    <property type="evidence" value="ECO:0007669"/>
    <property type="project" value="UniProtKB-EC"/>
</dbReference>
<keyword evidence="4" id="KW-0963">Cytoplasm</keyword>
<dbReference type="GO" id="GO:0016788">
    <property type="term" value="F:hydrolase activity, acting on ester bonds"/>
    <property type="evidence" value="ECO:0007669"/>
    <property type="project" value="InterPro"/>
</dbReference>
<dbReference type="Proteomes" id="UP000018468">
    <property type="component" value="Linkage group LG22"/>
</dbReference>
<dbReference type="EMBL" id="AHAT01005708">
    <property type="status" value="NOT_ANNOTATED_CDS"/>
    <property type="molecule type" value="Genomic_DNA"/>
</dbReference>
<comment type="similarity">
    <text evidence="3">Belongs to the AspA/AstE family. Aspartoacylase subfamily.</text>
</comment>
<keyword evidence="5 14" id="KW-0479">Metal-binding</keyword>
<dbReference type="EC" id="3.5.1.15" evidence="9"/>
<dbReference type="InterPro" id="IPR050178">
    <property type="entry name" value="AspA/AstE_fam"/>
</dbReference>
<dbReference type="FunCoup" id="W5M7G6">
    <property type="interactions" value="333"/>
</dbReference>
<dbReference type="Gene3D" id="2.20.25.160">
    <property type="match status" value="1"/>
</dbReference>
<dbReference type="HAMAP" id="MF_00704">
    <property type="entry name" value="Aspartoacylase"/>
    <property type="match status" value="1"/>
</dbReference>
<feature type="binding site" evidence="13">
    <location>
        <position position="66"/>
    </location>
    <ligand>
        <name>N-acetyl-L-aspartate</name>
        <dbReference type="ChEBI" id="CHEBI:16953"/>
    </ligand>
</feature>
<feature type="binding site" evidence="14">
    <location>
        <position position="119"/>
    </location>
    <ligand>
        <name>Zn(2+)</name>
        <dbReference type="ChEBI" id="CHEBI:29105"/>
    </ligand>
</feature>
<feature type="binding site" evidence="13">
    <location>
        <position position="291"/>
    </location>
    <ligand>
        <name>N-acetyl-L-aspartate</name>
        <dbReference type="ChEBI" id="CHEBI:16953"/>
    </ligand>
</feature>
<feature type="binding site" evidence="13">
    <location>
        <begin position="167"/>
        <end position="171"/>
    </location>
    <ligand>
        <name>substrate</name>
    </ligand>
</feature>
<organism evidence="17 18">
    <name type="scientific">Lepisosteus oculatus</name>
    <name type="common">Spotted gar</name>
    <dbReference type="NCBI Taxonomy" id="7918"/>
    <lineage>
        <taxon>Eukaryota</taxon>
        <taxon>Metazoa</taxon>
        <taxon>Chordata</taxon>
        <taxon>Craniata</taxon>
        <taxon>Vertebrata</taxon>
        <taxon>Euteleostomi</taxon>
        <taxon>Actinopterygii</taxon>
        <taxon>Neopterygii</taxon>
        <taxon>Holostei</taxon>
        <taxon>Semionotiformes</taxon>
        <taxon>Lepisosteidae</taxon>
        <taxon>Lepisosteus</taxon>
    </lineage>
</organism>
<evidence type="ECO:0000313" key="17">
    <source>
        <dbReference type="Ensembl" id="ENSLOCP00000004324.1"/>
    </source>
</evidence>
<reference evidence="18" key="1">
    <citation type="submission" date="2011-12" db="EMBL/GenBank/DDBJ databases">
        <title>The Draft Genome of Lepisosteus oculatus.</title>
        <authorList>
            <consortium name="The Broad Institute Genome Assembly &amp; Analysis Group"/>
            <consortium name="Computational R&amp;D Group"/>
            <consortium name="and Sequencing Platform"/>
            <person name="Di Palma F."/>
            <person name="Alfoldi J."/>
            <person name="Johnson J."/>
            <person name="Berlin A."/>
            <person name="Gnerre S."/>
            <person name="Jaffe D."/>
            <person name="MacCallum I."/>
            <person name="Young S."/>
            <person name="Walker B.J."/>
            <person name="Lander E.S."/>
            <person name="Lindblad-Toh K."/>
        </authorList>
    </citation>
    <scope>NUCLEOTIDE SEQUENCE [LARGE SCALE GENOMIC DNA]</scope>
</reference>
<evidence type="ECO:0000256" key="7">
    <source>
        <dbReference type="ARBA" id="ARBA00022833"/>
    </source>
</evidence>
<accession>W5M7G6</accession>
<evidence type="ECO:0000256" key="8">
    <source>
        <dbReference type="ARBA" id="ARBA00023242"/>
    </source>
</evidence>
<evidence type="ECO:0000256" key="6">
    <source>
        <dbReference type="ARBA" id="ARBA00022801"/>
    </source>
</evidence>
<keyword evidence="6" id="KW-0378">Hydrolase</keyword>
<dbReference type="CDD" id="cd06909">
    <property type="entry name" value="M14_ASPA"/>
    <property type="match status" value="1"/>
</dbReference>
<dbReference type="Gene3D" id="3.40.630.10">
    <property type="entry name" value="Zn peptidases"/>
    <property type="match status" value="1"/>
</dbReference>
<dbReference type="PIRSF" id="PIRSF018001">
    <property type="entry name" value="Aspartoacylase"/>
    <property type="match status" value="1"/>
</dbReference>
<comment type="cofactor">
    <cofactor evidence="14">
        <name>Zn(2+)</name>
        <dbReference type="ChEBI" id="CHEBI:29105"/>
    </cofactor>
    <text evidence="14">Binds 1 zinc ion per subunit.</text>
</comment>
<dbReference type="PANTHER" id="PTHR15162:SF9">
    <property type="entry name" value="ASPARTOACYLASE"/>
    <property type="match status" value="1"/>
</dbReference>
<evidence type="ECO:0000256" key="5">
    <source>
        <dbReference type="ARBA" id="ARBA00022723"/>
    </source>
</evidence>